<evidence type="ECO:0000313" key="3">
    <source>
        <dbReference type="EMBL" id="OMJ73590.1"/>
    </source>
</evidence>
<feature type="domain" description="C2H2-type" evidence="2">
    <location>
        <begin position="28"/>
        <end position="56"/>
    </location>
</feature>
<dbReference type="Pfam" id="PF00096">
    <property type="entry name" value="zf-C2H2"/>
    <property type="match status" value="1"/>
</dbReference>
<dbReference type="InterPro" id="IPR013087">
    <property type="entry name" value="Znf_C2H2_type"/>
</dbReference>
<accession>A0A1R2BAG5</accession>
<dbReference type="AlphaFoldDB" id="A0A1R2BAG5"/>
<dbReference type="EMBL" id="MPUH01000811">
    <property type="protein sequence ID" value="OMJ73590.1"/>
    <property type="molecule type" value="Genomic_DNA"/>
</dbReference>
<dbReference type="PROSITE" id="PS00028">
    <property type="entry name" value="ZINC_FINGER_C2H2_1"/>
    <property type="match status" value="3"/>
</dbReference>
<dbReference type="InterPro" id="IPR036236">
    <property type="entry name" value="Znf_C2H2_sf"/>
</dbReference>
<proteinExistence type="predicted"/>
<protein>
    <recommendedName>
        <fullName evidence="2">C2H2-type domain-containing protein</fullName>
    </recommendedName>
</protein>
<dbReference type="Gene3D" id="3.30.160.60">
    <property type="entry name" value="Classic Zinc Finger"/>
    <property type="match status" value="1"/>
</dbReference>
<keyword evidence="1" id="KW-0862">Zinc</keyword>
<gene>
    <name evidence="3" type="ORF">SteCoe_27690</name>
</gene>
<keyword evidence="1" id="KW-0863">Zinc-finger</keyword>
<keyword evidence="4" id="KW-1185">Reference proteome</keyword>
<evidence type="ECO:0000256" key="1">
    <source>
        <dbReference type="PROSITE-ProRule" id="PRU00042"/>
    </source>
</evidence>
<dbReference type="SUPFAM" id="SSF57667">
    <property type="entry name" value="beta-beta-alpha zinc fingers"/>
    <property type="match status" value="1"/>
</dbReference>
<dbReference type="PROSITE" id="PS50157">
    <property type="entry name" value="ZINC_FINGER_C2H2_2"/>
    <property type="match status" value="2"/>
</dbReference>
<dbReference type="SMART" id="SM00355">
    <property type="entry name" value="ZnF_C2H2"/>
    <property type="match status" value="3"/>
</dbReference>
<dbReference type="OrthoDB" id="10004641at2759"/>
<name>A0A1R2BAG5_9CILI</name>
<reference evidence="3 4" key="1">
    <citation type="submission" date="2016-11" db="EMBL/GenBank/DDBJ databases">
        <title>The macronuclear genome of Stentor coeruleus: a giant cell with tiny introns.</title>
        <authorList>
            <person name="Slabodnick M."/>
            <person name="Ruby J.G."/>
            <person name="Reiff S.B."/>
            <person name="Swart E.C."/>
            <person name="Gosai S."/>
            <person name="Prabakaran S."/>
            <person name="Witkowska E."/>
            <person name="Larue G.E."/>
            <person name="Fisher S."/>
            <person name="Freeman R.M."/>
            <person name="Gunawardena J."/>
            <person name="Chu W."/>
            <person name="Stover N.A."/>
            <person name="Gregory B.D."/>
            <person name="Nowacki M."/>
            <person name="Derisi J."/>
            <person name="Roy S.W."/>
            <person name="Marshall W.F."/>
            <person name="Sood P."/>
        </authorList>
    </citation>
    <scope>NUCLEOTIDE SEQUENCE [LARGE SCALE GENOMIC DNA]</scope>
    <source>
        <strain evidence="3">WM001</strain>
    </source>
</reference>
<dbReference type="Proteomes" id="UP000187209">
    <property type="component" value="Unassembled WGS sequence"/>
</dbReference>
<evidence type="ECO:0000259" key="2">
    <source>
        <dbReference type="PROSITE" id="PS50157"/>
    </source>
</evidence>
<feature type="domain" description="C2H2-type" evidence="2">
    <location>
        <begin position="58"/>
        <end position="87"/>
    </location>
</feature>
<evidence type="ECO:0000313" key="4">
    <source>
        <dbReference type="Proteomes" id="UP000187209"/>
    </source>
</evidence>
<comment type="caution">
    <text evidence="3">The sequence shown here is derived from an EMBL/GenBank/DDBJ whole genome shotgun (WGS) entry which is preliminary data.</text>
</comment>
<organism evidence="3 4">
    <name type="scientific">Stentor coeruleus</name>
    <dbReference type="NCBI Taxonomy" id="5963"/>
    <lineage>
        <taxon>Eukaryota</taxon>
        <taxon>Sar</taxon>
        <taxon>Alveolata</taxon>
        <taxon>Ciliophora</taxon>
        <taxon>Postciliodesmatophora</taxon>
        <taxon>Heterotrichea</taxon>
        <taxon>Heterotrichida</taxon>
        <taxon>Stentoridae</taxon>
        <taxon>Stentor</taxon>
    </lineage>
</organism>
<keyword evidence="1" id="KW-0479">Metal-binding</keyword>
<dbReference type="GO" id="GO:0008270">
    <property type="term" value="F:zinc ion binding"/>
    <property type="evidence" value="ECO:0007669"/>
    <property type="project" value="UniProtKB-KW"/>
</dbReference>
<sequence>MDNFTQQLLQVSSIFQGIPIDFKHEGIVTCSICEAEFSNLRGLRLHEGRIHSKSEKSIKCCECLRLFKNKYSLKTHVKQVHHKATREPCVRCGKVLYNKYMLKKHIKKCHPSIASIE</sequence>